<protein>
    <submittedName>
        <fullName evidence="1 2">Stress up-regulated Nod 19</fullName>
    </submittedName>
</protein>
<reference evidence="1 3" key="1">
    <citation type="journal article" date="2017" name="Nature">
        <title>The sunflower genome provides insights into oil metabolism, flowering and Asterid evolution.</title>
        <authorList>
            <person name="Badouin H."/>
            <person name="Gouzy J."/>
            <person name="Grassa C.J."/>
            <person name="Murat F."/>
            <person name="Staton S.E."/>
            <person name="Cottret L."/>
            <person name="Lelandais-Briere C."/>
            <person name="Owens G.L."/>
            <person name="Carrere S."/>
            <person name="Mayjonade B."/>
            <person name="Legrand L."/>
            <person name="Gill N."/>
            <person name="Kane N.C."/>
            <person name="Bowers J.E."/>
            <person name="Hubner S."/>
            <person name="Bellec A."/>
            <person name="Berard A."/>
            <person name="Berges H."/>
            <person name="Blanchet N."/>
            <person name="Boniface M.C."/>
            <person name="Brunel D."/>
            <person name="Catrice O."/>
            <person name="Chaidir N."/>
            <person name="Claudel C."/>
            <person name="Donnadieu C."/>
            <person name="Faraut T."/>
            <person name="Fievet G."/>
            <person name="Helmstetter N."/>
            <person name="King M."/>
            <person name="Knapp S.J."/>
            <person name="Lai Z."/>
            <person name="Le Paslier M.C."/>
            <person name="Lippi Y."/>
            <person name="Lorenzon L."/>
            <person name="Mandel J.R."/>
            <person name="Marage G."/>
            <person name="Marchand G."/>
            <person name="Marquand E."/>
            <person name="Bret-Mestries E."/>
            <person name="Morien E."/>
            <person name="Nambeesan S."/>
            <person name="Nguyen T."/>
            <person name="Pegot-Espagnet P."/>
            <person name="Pouilly N."/>
            <person name="Raftis F."/>
            <person name="Sallet E."/>
            <person name="Schiex T."/>
            <person name="Thomas J."/>
            <person name="Vandecasteele C."/>
            <person name="Vares D."/>
            <person name="Vear F."/>
            <person name="Vautrin S."/>
            <person name="Crespi M."/>
            <person name="Mangin B."/>
            <person name="Burke J.M."/>
            <person name="Salse J."/>
            <person name="Munos S."/>
            <person name="Vincourt P."/>
            <person name="Rieseberg L.H."/>
            <person name="Langlade N.B."/>
        </authorList>
    </citation>
    <scope>NUCLEOTIDE SEQUENCE [LARGE SCALE GENOMIC DNA]</scope>
    <source>
        <strain evidence="3">cv. SF193</strain>
        <tissue evidence="1">Leaves</tissue>
    </source>
</reference>
<dbReference type="PANTHER" id="PTHR33390:SF1">
    <property type="entry name" value="STRESS UP-REGULATED NOD 19 PROTEIN"/>
    <property type="match status" value="1"/>
</dbReference>
<dbReference type="InterPro" id="IPR011692">
    <property type="entry name" value="Stress_up-reg_Nod19"/>
</dbReference>
<organism evidence="2 3">
    <name type="scientific">Helianthus annuus</name>
    <name type="common">Common sunflower</name>
    <dbReference type="NCBI Taxonomy" id="4232"/>
    <lineage>
        <taxon>Eukaryota</taxon>
        <taxon>Viridiplantae</taxon>
        <taxon>Streptophyta</taxon>
        <taxon>Embryophyta</taxon>
        <taxon>Tracheophyta</taxon>
        <taxon>Spermatophyta</taxon>
        <taxon>Magnoliopsida</taxon>
        <taxon>eudicotyledons</taxon>
        <taxon>Gunneridae</taxon>
        <taxon>Pentapetalae</taxon>
        <taxon>asterids</taxon>
        <taxon>campanulids</taxon>
        <taxon>Asterales</taxon>
        <taxon>Asteraceae</taxon>
        <taxon>Asteroideae</taxon>
        <taxon>Heliantheae alliance</taxon>
        <taxon>Heliantheae</taxon>
        <taxon>Helianthus</taxon>
    </lineage>
</organism>
<dbReference type="Pfam" id="PF07712">
    <property type="entry name" value="SURNod19"/>
    <property type="match status" value="1"/>
</dbReference>
<proteinExistence type="predicted"/>
<dbReference type="InParanoid" id="A0A251TZV0"/>
<dbReference type="AlphaFoldDB" id="A0A251TZV0"/>
<dbReference type="EMBL" id="MNCJ02000324">
    <property type="protein sequence ID" value="KAF5793059.1"/>
    <property type="molecule type" value="Genomic_DNA"/>
</dbReference>
<dbReference type="PANTHER" id="PTHR33390">
    <property type="entry name" value="STRESS UP-REGULATED NOD 19 PROTEIN"/>
    <property type="match status" value="1"/>
</dbReference>
<dbReference type="Gramene" id="mRNA:HanXRQr2_Chr09g0413141">
    <property type="protein sequence ID" value="mRNA:HanXRQr2_Chr09g0413141"/>
    <property type="gene ID" value="HanXRQr2_Chr09g0413141"/>
</dbReference>
<reference evidence="2" key="2">
    <citation type="submission" date="2017-02" db="EMBL/GenBank/DDBJ databases">
        <title>Sunflower complete genome.</title>
        <authorList>
            <person name="Langlade N."/>
            <person name="Munos S."/>
        </authorList>
    </citation>
    <scope>NUCLEOTIDE SEQUENCE [LARGE SCALE GENOMIC DNA]</scope>
    <source>
        <tissue evidence="2">Leaves</tissue>
    </source>
</reference>
<dbReference type="Proteomes" id="UP000215914">
    <property type="component" value="Chromosome 9"/>
</dbReference>
<reference evidence="1" key="3">
    <citation type="submission" date="2020-06" db="EMBL/GenBank/DDBJ databases">
        <title>Helianthus annuus Genome sequencing and assembly Release 2.</title>
        <authorList>
            <person name="Gouzy J."/>
            <person name="Langlade N."/>
            <person name="Munos S."/>
        </authorList>
    </citation>
    <scope>NUCLEOTIDE SEQUENCE</scope>
    <source>
        <tissue evidence="1">Leaves</tissue>
    </source>
</reference>
<evidence type="ECO:0000313" key="1">
    <source>
        <dbReference type="EMBL" id="KAF5793059.1"/>
    </source>
</evidence>
<name>A0A251TZV0_HELAN</name>
<evidence type="ECO:0000313" key="2">
    <source>
        <dbReference type="EMBL" id="OTG16657.1"/>
    </source>
</evidence>
<dbReference type="STRING" id="4232.A0A251TZV0"/>
<dbReference type="FunCoup" id="A0A251TZV0">
    <property type="interactions" value="469"/>
</dbReference>
<gene>
    <name evidence="2" type="ORF">HannXRQ_Chr09g0273771</name>
    <name evidence="1" type="ORF">HanXRQr2_Chr09g0413141</name>
</gene>
<dbReference type="EMBL" id="CM007898">
    <property type="protein sequence ID" value="OTG16657.1"/>
    <property type="molecule type" value="Genomic_DNA"/>
</dbReference>
<sequence>MLHYLFFFNKTKQSQSSPPFFFSFSNPDFYKPLGSLTNLHKIGFTASGRYFWSNSSERLMVSLGTQGVVFLLAIVSLATCAQYSEARVKPENGVKSMVYLSPKITLHPGSVSNKTYYDIEFPKGHIAVKSFNAEVVDEAGNPVSLQQTYVHHWVAVRYYQRTGVKDDRIIAGNAGLCDHGRSQFFGMGSETRKTSTYVPDPYGIEVGNPLNVPAGYEEKWMFDIHAIDTRGAVDAIGCNECRCDLYNVTKDKDGLPLRPNYVGGLHCCYDGTQCKVKNGFKSVERNVYFKYTVKWVDWSDSVVPVKVFIFDVTDTWQDTGIHNCLFEYDVEKSATNNYTNVRKSSVSFPTAGDVIYGFAQQYIGGIGSALYGEDGSVICASKPIYGKGKDIGDEAGYIVGMSTCYPKPGSVKIAKGETVTLESYYSSKKRHTGVLGLFYILVAESS</sequence>
<keyword evidence="3" id="KW-1185">Reference proteome</keyword>
<accession>A0A251TZV0</accession>
<evidence type="ECO:0000313" key="3">
    <source>
        <dbReference type="Proteomes" id="UP000215914"/>
    </source>
</evidence>
<dbReference type="OMA" id="TGCTECR"/>